<dbReference type="EMBL" id="CP033137">
    <property type="protein sequence ID" value="AYO14219.1"/>
    <property type="molecule type" value="Genomic_DNA"/>
</dbReference>
<accession>A0AAP9K9Z4</accession>
<gene>
    <name evidence="2" type="ORF">APZ19_07235</name>
    <name evidence="1" type="ORF">D0812_07270</name>
</gene>
<evidence type="ECO:0000313" key="4">
    <source>
        <dbReference type="Proteomes" id="UP000390336"/>
    </source>
</evidence>
<evidence type="ECO:0000313" key="3">
    <source>
        <dbReference type="Proteomes" id="UP000272136"/>
    </source>
</evidence>
<reference evidence="2" key="3">
    <citation type="submission" date="2019-11" db="EMBL/GenBank/DDBJ databases">
        <title>Complete genome sequence of Vibrio owensii SH-14 isolated from shrimp with acute hepatopancreatic necrosis diease.</title>
        <authorList>
            <person name="Liang X."/>
            <person name="Wang Y."/>
        </authorList>
    </citation>
    <scope>NUCLEOTIDE SEQUENCE</scope>
    <source>
        <strain evidence="2">SH14</strain>
    </source>
</reference>
<reference evidence="1 3" key="2">
    <citation type="submission" date="2018-10" db="EMBL/GenBank/DDBJ databases">
        <title>Whole Genome of Vibrio owensii strain 170502, isolated from Acute Hepatopancreatic Necrosis Disease (AHPND) shrimp.</title>
        <authorList>
            <person name="Yan M."/>
            <person name="Wang X."/>
            <person name="Wang Y."/>
        </authorList>
    </citation>
    <scope>NUCLEOTIDE SEQUENCE [LARGE SCALE GENOMIC DNA]</scope>
    <source>
        <strain evidence="1 3">1700302</strain>
    </source>
</reference>
<dbReference type="Proteomes" id="UP000390336">
    <property type="component" value="Chromosome 1"/>
</dbReference>
<dbReference type="RefSeq" id="WP_054824891.1">
    <property type="nucleotide sequence ID" value="NZ_CP033137.1"/>
</dbReference>
<organism evidence="2 4">
    <name type="scientific">Vibrio owensii</name>
    <dbReference type="NCBI Taxonomy" id="696485"/>
    <lineage>
        <taxon>Bacteria</taxon>
        <taxon>Pseudomonadati</taxon>
        <taxon>Pseudomonadota</taxon>
        <taxon>Gammaproteobacteria</taxon>
        <taxon>Vibrionales</taxon>
        <taxon>Vibrionaceae</taxon>
        <taxon>Vibrio</taxon>
    </lineage>
</organism>
<reference evidence="2 4" key="1">
    <citation type="journal article" date="2015" name="Genome Announc.">
        <title>Draft Genome Sequence of Vibrio owensii Strain SH-14, Which Causes Shrimp Acute Hepatopancreatic Necrosis Disease.</title>
        <authorList>
            <person name="Liu L."/>
            <person name="Xiao J."/>
            <person name="Xia X."/>
            <person name="Pan Y."/>
            <person name="Yan S."/>
            <person name="Wang Y."/>
        </authorList>
    </citation>
    <scope>NUCLEOTIDE SEQUENCE [LARGE SCALE GENOMIC DNA]</scope>
    <source>
        <strain evidence="2 4">SH14</strain>
    </source>
</reference>
<dbReference type="PROSITE" id="PS51257">
    <property type="entry name" value="PROKAR_LIPOPROTEIN"/>
    <property type="match status" value="1"/>
</dbReference>
<dbReference type="EMBL" id="CP045859">
    <property type="protein sequence ID" value="QGH46885.1"/>
    <property type="molecule type" value="Genomic_DNA"/>
</dbReference>
<evidence type="ECO:0000313" key="1">
    <source>
        <dbReference type="EMBL" id="AYO14219.1"/>
    </source>
</evidence>
<name>A0AAP9K9Z4_9VIBR</name>
<dbReference type="Proteomes" id="UP000272136">
    <property type="component" value="Chromosome 1"/>
</dbReference>
<sequence length="232" mass="26000">MIKPFCILFIAATLAGCAGSPTYQRPVPKKFSYPPLEREVTVSLGENLLRQGLSSEVRAIDIYNEVSISLATLMPNKYTQTGYVGSSKNRAIFEPEDKGHAFSGAFSTAMFVVDEKNKLACLYDPSMGLMLEATDCSSLDNVTSQGRIYDKNIYDSSAFQQTLIYTGKVDNRIRFTYREFSGSTARMPFTTDVEYDLNESNFISYQGATIEVLKANNRSITYKVISNFRNYD</sequence>
<protein>
    <recommendedName>
        <fullName evidence="5">Lipoprotein</fullName>
    </recommendedName>
</protein>
<dbReference type="AlphaFoldDB" id="A0AAP9K9Z4"/>
<keyword evidence="3" id="KW-1185">Reference proteome</keyword>
<evidence type="ECO:0008006" key="5">
    <source>
        <dbReference type="Google" id="ProtNLM"/>
    </source>
</evidence>
<proteinExistence type="predicted"/>
<evidence type="ECO:0000313" key="2">
    <source>
        <dbReference type="EMBL" id="QGH46885.1"/>
    </source>
</evidence>